<keyword evidence="9" id="KW-1185">Reference proteome</keyword>
<protein>
    <recommendedName>
        <fullName evidence="7">Zinc-ribbon domain-containing protein</fullName>
    </recommendedName>
</protein>
<feature type="region of interest" description="Disordered" evidence="5">
    <location>
        <begin position="31"/>
        <end position="52"/>
    </location>
</feature>
<dbReference type="STRING" id="1227493.C483_11973"/>
<accession>L9ZUR0</accession>
<feature type="domain" description="Zinc-ribbon" evidence="7">
    <location>
        <begin position="6"/>
        <end position="28"/>
    </location>
</feature>
<sequence>MEREEYCWNCGSVLESGANYCSACGAEVGRDDRAGGESESGGRTDEWGTNDYGADDYGSDDYGADDYGTDDYGSGSYEQAGYGSDGYDAPGYKTRRNDTSFAAVTHLLAIFTWLIGPLIVLVVTEDEFVDANARMAVNWQIMFTIYMLLSLMLVIVGVGILGLIILPILDIAFCVVAAVKANDGEVWQYPLTPEIV</sequence>
<dbReference type="Pfam" id="PF13240">
    <property type="entry name" value="Zn_Ribbon_1"/>
    <property type="match status" value="1"/>
</dbReference>
<feature type="transmembrane region" description="Helical" evidence="6">
    <location>
        <begin position="101"/>
        <end position="123"/>
    </location>
</feature>
<feature type="transmembrane region" description="Helical" evidence="6">
    <location>
        <begin position="143"/>
        <end position="166"/>
    </location>
</feature>
<evidence type="ECO:0000256" key="5">
    <source>
        <dbReference type="SAM" id="MobiDB-lite"/>
    </source>
</evidence>
<dbReference type="Proteomes" id="UP000011519">
    <property type="component" value="Unassembled WGS sequence"/>
</dbReference>
<dbReference type="OrthoDB" id="187449at2157"/>
<comment type="subcellular location">
    <subcellularLocation>
        <location evidence="1">Membrane</location>
        <topology evidence="1">Multi-pass membrane protein</topology>
    </subcellularLocation>
</comment>
<dbReference type="InterPro" id="IPR019109">
    <property type="entry name" value="MamF_MmsF"/>
</dbReference>
<evidence type="ECO:0000256" key="4">
    <source>
        <dbReference type="ARBA" id="ARBA00023136"/>
    </source>
</evidence>
<keyword evidence="4 6" id="KW-0472">Membrane</keyword>
<evidence type="ECO:0000256" key="2">
    <source>
        <dbReference type="ARBA" id="ARBA00022692"/>
    </source>
</evidence>
<gene>
    <name evidence="8" type="ORF">C483_11973</name>
</gene>
<comment type="caution">
    <text evidence="8">The sequence shown here is derived from an EMBL/GenBank/DDBJ whole genome shotgun (WGS) entry which is preliminary data.</text>
</comment>
<feature type="compositionally biased region" description="Basic and acidic residues" evidence="5">
    <location>
        <begin position="31"/>
        <end position="46"/>
    </location>
</feature>
<reference evidence="8 9" key="1">
    <citation type="journal article" date="2014" name="PLoS Genet.">
        <title>Phylogenetically driven sequencing of extremely halophilic archaea reveals strategies for static and dynamic osmo-response.</title>
        <authorList>
            <person name="Becker E.A."/>
            <person name="Seitzer P.M."/>
            <person name="Tritt A."/>
            <person name="Larsen D."/>
            <person name="Krusor M."/>
            <person name="Yao A.I."/>
            <person name="Wu D."/>
            <person name="Madern D."/>
            <person name="Eisen J.A."/>
            <person name="Darling A.E."/>
            <person name="Facciotti M.T."/>
        </authorList>
    </citation>
    <scope>NUCLEOTIDE SEQUENCE [LARGE SCALE GENOMIC DNA]</scope>
    <source>
        <strain evidence="8 9">JCM 10989</strain>
    </source>
</reference>
<dbReference type="InterPro" id="IPR026870">
    <property type="entry name" value="Zinc_ribbon_dom"/>
</dbReference>
<evidence type="ECO:0000256" key="1">
    <source>
        <dbReference type="ARBA" id="ARBA00004141"/>
    </source>
</evidence>
<organism evidence="8 9">
    <name type="scientific">Natrialba hulunbeirensis JCM 10989</name>
    <dbReference type="NCBI Taxonomy" id="1227493"/>
    <lineage>
        <taxon>Archaea</taxon>
        <taxon>Methanobacteriati</taxon>
        <taxon>Methanobacteriota</taxon>
        <taxon>Stenosarchaea group</taxon>
        <taxon>Halobacteria</taxon>
        <taxon>Halobacteriales</taxon>
        <taxon>Natrialbaceae</taxon>
        <taxon>Natrialba</taxon>
    </lineage>
</organism>
<keyword evidence="2 6" id="KW-0812">Transmembrane</keyword>
<evidence type="ECO:0000256" key="3">
    <source>
        <dbReference type="ARBA" id="ARBA00022989"/>
    </source>
</evidence>
<evidence type="ECO:0000256" key="6">
    <source>
        <dbReference type="SAM" id="Phobius"/>
    </source>
</evidence>
<evidence type="ECO:0000313" key="8">
    <source>
        <dbReference type="EMBL" id="ELY90225.1"/>
    </source>
</evidence>
<dbReference type="AlphaFoldDB" id="L9ZUR0"/>
<keyword evidence="3 6" id="KW-1133">Transmembrane helix</keyword>
<evidence type="ECO:0000313" key="9">
    <source>
        <dbReference type="Proteomes" id="UP000011519"/>
    </source>
</evidence>
<proteinExistence type="predicted"/>
<dbReference type="RefSeq" id="WP_006653574.1">
    <property type="nucleotide sequence ID" value="NZ_AOIM01000035.1"/>
</dbReference>
<dbReference type="PATRIC" id="fig|1227493.4.peg.2393"/>
<dbReference type="EMBL" id="AOIM01000035">
    <property type="protein sequence ID" value="ELY90225.1"/>
    <property type="molecule type" value="Genomic_DNA"/>
</dbReference>
<dbReference type="Pfam" id="PF09685">
    <property type="entry name" value="MamF_MmsF"/>
    <property type="match status" value="1"/>
</dbReference>
<name>L9ZUR0_9EURY</name>
<evidence type="ECO:0000259" key="7">
    <source>
        <dbReference type="Pfam" id="PF13240"/>
    </source>
</evidence>